<dbReference type="PROSITE" id="PS52016">
    <property type="entry name" value="TONB_DEPENDENT_REC_3"/>
    <property type="match status" value="1"/>
</dbReference>
<evidence type="ECO:0000313" key="10">
    <source>
        <dbReference type="Proteomes" id="UP001325680"/>
    </source>
</evidence>
<accession>A0ABZ0W9Q7</accession>
<dbReference type="InterPro" id="IPR036942">
    <property type="entry name" value="Beta-barrel_TonB_sf"/>
</dbReference>
<dbReference type="InterPro" id="IPR012910">
    <property type="entry name" value="Plug_dom"/>
</dbReference>
<keyword evidence="10" id="KW-1185">Reference proteome</keyword>
<sequence length="1160" mass="128902">MQKSTLSGRYSLREPLLVMKLMCIMLVLALHVSAANYGQSVINIRAQETTVLNIFKQIEKQSSYSFFYSSNQLELNRPVYISAVNASLDAVLSKVFQGTKVAWKVIDNNKVVLSAAGEPVQSPLKTIKGIVTDQNGGPLENVSVTVKGRQIGTVTNAAGQFSIDADSGDILVFSNVGYIDQEVAIDGTSDLKITLKASESKMDEVVVIGYGSTKRRDLTGAVVSVKSEEITARPGPNPMESLQGRVAGLDITRPSGQAGAGVNIQLRGTRSFNASGNPLFIINGLPGDYATLNPYDIESIEVLKDASSTAAYGSAGSNGVIIITTKSGKAGKVNIDVNSYYGYNGWSITPTMRHGDSYLQTKRDAYSYLWNAATNKWETTNALWQSPVNDSAIFGSRYDAYREGQFTDWAGLLLRKNAATQNYSVGISGGNEKTKAYLSVNYTNEQSQYSGDDYKLLTTSMRIDHKLRKWINVGANLQSSYVIRNKAQDKLENLITTDPLAQPYKADGTLNPDLGNNVYNLLLDYQPGVYSNLDNNFRMFLNPYVEIKPLKGLSILSRAGATLAYSNNYRFDGKGSVAYTYNNANVTKAQIQQNRFIGYQWENILTYNVKIASDHDLTLTAVSSYYDNQNSSNNITQNNVYSNNFKWHNIKNDPTNTIATSSYNMSRTFGLLGRINYSYLGKYLFSASVRRDGSSVLDKDHQWDNFPAASMGWRISDEKFMDATRDWLDNLKFRIGWGITGSAKIDPYSSVAMVENANTSLGGITTPIFRNSALIANPVLGWEKSYNTNYGMDASFLNGRIDLSFDYYRTKTKDVIYKVNMPIIYGAYTPGVSYARNINLCETMNTGFELALNTKNVVTNNFEWTSAIAFSTNKEKVLNLIGGTSNFIPFDVHTLVLGQPVKTFWNYKLDGVWQIGEEADAAVFGAIPGTLKVNVPGMTRLAEGVYMKETGSGSNAVRKYYYTNLADAQQFDPSLTAANSKYTYSNNDFQVLGSNVPKWSLGLQNSFKYKNFDLGIYMYMRWGQMINYNLMGWYQPNAFAINASPSRTFPASFNYWTPTNPSNDFPVMNYDYGTNRFLGFTGLNYVDGSFLKIKNITLGYTLPVNISRKASIEKLRFYGTVTNPLIVARSHFLKEYDPEMNGSLEYPLTKQVVLGLNITF</sequence>
<evidence type="ECO:0000256" key="5">
    <source>
        <dbReference type="ARBA" id="ARBA00023136"/>
    </source>
</evidence>
<evidence type="ECO:0000256" key="1">
    <source>
        <dbReference type="ARBA" id="ARBA00004571"/>
    </source>
</evidence>
<dbReference type="SMART" id="SM00965">
    <property type="entry name" value="STN"/>
    <property type="match status" value="1"/>
</dbReference>
<protein>
    <submittedName>
        <fullName evidence="9">TonB-dependent receptor</fullName>
    </submittedName>
</protein>
<dbReference type="SUPFAM" id="SSF56935">
    <property type="entry name" value="Porins"/>
    <property type="match status" value="1"/>
</dbReference>
<dbReference type="Pfam" id="PF07660">
    <property type="entry name" value="STN"/>
    <property type="match status" value="1"/>
</dbReference>
<evidence type="ECO:0000256" key="6">
    <source>
        <dbReference type="ARBA" id="ARBA00023237"/>
    </source>
</evidence>
<proteinExistence type="inferred from homology"/>
<dbReference type="InterPro" id="IPR023996">
    <property type="entry name" value="TonB-dep_OMP_SusC/RagA"/>
</dbReference>
<comment type="similarity">
    <text evidence="7">Belongs to the TonB-dependent receptor family.</text>
</comment>
<dbReference type="Gene3D" id="2.60.40.1120">
    <property type="entry name" value="Carboxypeptidase-like, regulatory domain"/>
    <property type="match status" value="1"/>
</dbReference>
<dbReference type="InterPro" id="IPR008969">
    <property type="entry name" value="CarboxyPept-like_regulatory"/>
</dbReference>
<evidence type="ECO:0000256" key="2">
    <source>
        <dbReference type="ARBA" id="ARBA00022448"/>
    </source>
</evidence>
<dbReference type="SUPFAM" id="SSF49464">
    <property type="entry name" value="Carboxypeptidase regulatory domain-like"/>
    <property type="match status" value="1"/>
</dbReference>
<gene>
    <name evidence="9" type="ORF">U0035_03700</name>
</gene>
<dbReference type="InterPro" id="IPR023997">
    <property type="entry name" value="TonB-dep_OMP_SusC/RagA_CS"/>
</dbReference>
<dbReference type="RefSeq" id="WP_245957824.1">
    <property type="nucleotide sequence ID" value="NZ_CP139960.1"/>
</dbReference>
<comment type="subcellular location">
    <subcellularLocation>
        <location evidence="1 7">Cell outer membrane</location>
        <topology evidence="1 7">Multi-pass membrane protein</topology>
    </subcellularLocation>
</comment>
<evidence type="ECO:0000256" key="7">
    <source>
        <dbReference type="PROSITE-ProRule" id="PRU01360"/>
    </source>
</evidence>
<dbReference type="InterPro" id="IPR037066">
    <property type="entry name" value="Plug_dom_sf"/>
</dbReference>
<dbReference type="Gene3D" id="2.170.130.10">
    <property type="entry name" value="TonB-dependent receptor, plug domain"/>
    <property type="match status" value="1"/>
</dbReference>
<dbReference type="Gene3D" id="2.40.170.20">
    <property type="entry name" value="TonB-dependent receptor, beta-barrel domain"/>
    <property type="match status" value="1"/>
</dbReference>
<keyword evidence="4 7" id="KW-0812">Transmembrane</keyword>
<evidence type="ECO:0000256" key="4">
    <source>
        <dbReference type="ARBA" id="ARBA00022692"/>
    </source>
</evidence>
<evidence type="ECO:0000259" key="8">
    <source>
        <dbReference type="SMART" id="SM00965"/>
    </source>
</evidence>
<keyword evidence="2 7" id="KW-0813">Transport</keyword>
<keyword evidence="6 7" id="KW-0998">Cell outer membrane</keyword>
<feature type="domain" description="Secretin/TonB short N-terminal" evidence="8">
    <location>
        <begin position="64"/>
        <end position="116"/>
    </location>
</feature>
<dbReference type="Proteomes" id="UP001325680">
    <property type="component" value="Chromosome"/>
</dbReference>
<reference evidence="9 10" key="1">
    <citation type="submission" date="2023-12" db="EMBL/GenBank/DDBJ databases">
        <title>Genome sequencing and assembly of bacterial species from a model synthetic community.</title>
        <authorList>
            <person name="Hogle S.L."/>
        </authorList>
    </citation>
    <scope>NUCLEOTIDE SEQUENCE [LARGE SCALE GENOMIC DNA]</scope>
    <source>
        <strain evidence="9 10">HAMBI_3031</strain>
    </source>
</reference>
<name>A0ABZ0W9Q7_9BACT</name>
<dbReference type="InterPro" id="IPR011662">
    <property type="entry name" value="Secretin/TonB_short_N"/>
</dbReference>
<dbReference type="NCBIfam" id="TIGR04057">
    <property type="entry name" value="SusC_RagA_signa"/>
    <property type="match status" value="1"/>
</dbReference>
<dbReference type="EMBL" id="CP139960">
    <property type="protein sequence ID" value="WQD39254.1"/>
    <property type="molecule type" value="Genomic_DNA"/>
</dbReference>
<keyword evidence="5 7" id="KW-0472">Membrane</keyword>
<dbReference type="Pfam" id="PF13715">
    <property type="entry name" value="CarbopepD_reg_2"/>
    <property type="match status" value="1"/>
</dbReference>
<dbReference type="NCBIfam" id="TIGR04056">
    <property type="entry name" value="OMP_RagA_SusC"/>
    <property type="match status" value="1"/>
</dbReference>
<dbReference type="Pfam" id="PF07715">
    <property type="entry name" value="Plug"/>
    <property type="match status" value="1"/>
</dbReference>
<dbReference type="InterPro" id="IPR039426">
    <property type="entry name" value="TonB-dep_rcpt-like"/>
</dbReference>
<evidence type="ECO:0000256" key="3">
    <source>
        <dbReference type="ARBA" id="ARBA00022452"/>
    </source>
</evidence>
<keyword evidence="9" id="KW-0675">Receptor</keyword>
<organism evidence="9 10">
    <name type="scientific">Niabella yanshanensis</name>
    <dbReference type="NCBI Taxonomy" id="577386"/>
    <lineage>
        <taxon>Bacteria</taxon>
        <taxon>Pseudomonadati</taxon>
        <taxon>Bacteroidota</taxon>
        <taxon>Chitinophagia</taxon>
        <taxon>Chitinophagales</taxon>
        <taxon>Chitinophagaceae</taxon>
        <taxon>Niabella</taxon>
    </lineage>
</organism>
<keyword evidence="3 7" id="KW-1134">Transmembrane beta strand</keyword>
<evidence type="ECO:0000313" key="9">
    <source>
        <dbReference type="EMBL" id="WQD39254.1"/>
    </source>
</evidence>